<accession>A0AAV5UBT0</accession>
<dbReference type="EMBL" id="BTSX01000006">
    <property type="protein sequence ID" value="GMT04267.1"/>
    <property type="molecule type" value="Genomic_DNA"/>
</dbReference>
<dbReference type="GO" id="GO:0007131">
    <property type="term" value="P:reciprocal meiotic recombination"/>
    <property type="evidence" value="ECO:0007669"/>
    <property type="project" value="TreeGrafter"/>
</dbReference>
<dbReference type="GO" id="GO:0035861">
    <property type="term" value="C:site of double-strand break"/>
    <property type="evidence" value="ECO:0007669"/>
    <property type="project" value="TreeGrafter"/>
</dbReference>
<evidence type="ECO:0000313" key="1">
    <source>
        <dbReference type="EMBL" id="GMT04267.1"/>
    </source>
</evidence>
<name>A0AAV5UBT0_9BILA</name>
<dbReference type="PANTHER" id="PTHR21615:SF2">
    <property type="entry name" value="CYCLIN N-TERMINAL DOMAIN-CONTAINING PROTEIN 1"/>
    <property type="match status" value="1"/>
</dbReference>
<dbReference type="AlphaFoldDB" id="A0AAV5UBT0"/>
<dbReference type="Proteomes" id="UP001432027">
    <property type="component" value="Unassembled WGS sequence"/>
</dbReference>
<evidence type="ECO:0000313" key="2">
    <source>
        <dbReference type="Proteomes" id="UP001432027"/>
    </source>
</evidence>
<sequence>MKSEIRILKTIDFTISATPVVYAESILKFFSMTKRPDLHVNSVWSFICILMDVMLMERETIYNKLIESILGDSSRVIERDKNRLKADWMLVACALVCAGSCCHYGFDIGEPVAKELEQLFQTPSKDTSELAIAILEVARRAEGRKENMKRNVNRQVTTAHQEIRFVYGMNPRDGSMPFAAPM</sequence>
<dbReference type="PANTHER" id="PTHR21615">
    <property type="entry name" value="CYCLIN N-TERMINAL DOMAIN-CONTAINING PROTEIN 1"/>
    <property type="match status" value="1"/>
</dbReference>
<proteinExistence type="predicted"/>
<evidence type="ECO:0008006" key="3">
    <source>
        <dbReference type="Google" id="ProtNLM"/>
    </source>
</evidence>
<reference evidence="1" key="1">
    <citation type="submission" date="2023-10" db="EMBL/GenBank/DDBJ databases">
        <title>Genome assembly of Pristionchus species.</title>
        <authorList>
            <person name="Yoshida K."/>
            <person name="Sommer R.J."/>
        </authorList>
    </citation>
    <scope>NUCLEOTIDE SEQUENCE</scope>
    <source>
        <strain evidence="1">RS0144</strain>
    </source>
</reference>
<gene>
    <name evidence="1" type="ORF">PENTCL1PPCAC_26441</name>
</gene>
<protein>
    <recommendedName>
        <fullName evidence="3">Cyclin N-terminal domain-containing protein</fullName>
    </recommendedName>
</protein>
<comment type="caution">
    <text evidence="1">The sequence shown here is derived from an EMBL/GenBank/DDBJ whole genome shotgun (WGS) entry which is preliminary data.</text>
</comment>
<feature type="non-terminal residue" evidence="1">
    <location>
        <position position="182"/>
    </location>
</feature>
<organism evidence="1 2">
    <name type="scientific">Pristionchus entomophagus</name>
    <dbReference type="NCBI Taxonomy" id="358040"/>
    <lineage>
        <taxon>Eukaryota</taxon>
        <taxon>Metazoa</taxon>
        <taxon>Ecdysozoa</taxon>
        <taxon>Nematoda</taxon>
        <taxon>Chromadorea</taxon>
        <taxon>Rhabditida</taxon>
        <taxon>Rhabditina</taxon>
        <taxon>Diplogasteromorpha</taxon>
        <taxon>Diplogasteroidea</taxon>
        <taxon>Neodiplogasteridae</taxon>
        <taxon>Pristionchus</taxon>
    </lineage>
</organism>
<keyword evidence="2" id="KW-1185">Reference proteome</keyword>